<dbReference type="AlphaFoldDB" id="A0A926D4G3"/>
<proteinExistence type="predicted"/>
<dbReference type="InterPro" id="IPR045507">
    <property type="entry name" value="DUF6483"/>
</dbReference>
<protein>
    <submittedName>
        <fullName evidence="1">Uncharacterized protein</fullName>
    </submittedName>
</protein>
<dbReference type="Proteomes" id="UP000654279">
    <property type="component" value="Unassembled WGS sequence"/>
</dbReference>
<evidence type="ECO:0000313" key="2">
    <source>
        <dbReference type="Proteomes" id="UP000654279"/>
    </source>
</evidence>
<comment type="caution">
    <text evidence="1">The sequence shown here is derived from an EMBL/GenBank/DDBJ whole genome shotgun (WGS) entry which is preliminary data.</text>
</comment>
<evidence type="ECO:0000313" key="1">
    <source>
        <dbReference type="EMBL" id="MBC8530160.1"/>
    </source>
</evidence>
<gene>
    <name evidence="1" type="ORF">H8699_12025</name>
</gene>
<dbReference type="Pfam" id="PF20092">
    <property type="entry name" value="DUF6483"/>
    <property type="match status" value="1"/>
</dbReference>
<dbReference type="EMBL" id="JACRSO010000006">
    <property type="protein sequence ID" value="MBC8530160.1"/>
    <property type="molecule type" value="Genomic_DNA"/>
</dbReference>
<dbReference type="RefSeq" id="WP_249285895.1">
    <property type="nucleotide sequence ID" value="NZ_JACRSO010000006.1"/>
</dbReference>
<reference evidence="1" key="1">
    <citation type="submission" date="2020-08" db="EMBL/GenBank/DDBJ databases">
        <title>Genome public.</title>
        <authorList>
            <person name="Liu C."/>
            <person name="Sun Q."/>
        </authorList>
    </citation>
    <scope>NUCLEOTIDE SEQUENCE</scope>
    <source>
        <strain evidence="1">NSJ-44</strain>
    </source>
</reference>
<accession>A0A926D4G3</accession>
<name>A0A926D4G3_9FIRM</name>
<sequence length="234" mass="26720">MYENDTILRMLSQMEAFLEKVAGLTKKDQLDEAQALVEKTAVELLNLDLQTMEGLSYTNLIQMVNDGSQNIQPLKTNIAAKILEAYASVLQRRRETLRAEQLRTKAFCMLLLLFERDTSLTEERDYLLRRGSEIPVAVLDYPSLMRLFAMFEFCGAYGCCEDLLFDMLAEDDLAPRKAELANLGFAFYTRVLALEDEALQRGNLPRTEVEVGFAQFLARVRTVSVEPGNWERII</sequence>
<keyword evidence="2" id="KW-1185">Reference proteome</keyword>
<organism evidence="1 2">
    <name type="scientific">Luoshenia tenuis</name>
    <dbReference type="NCBI Taxonomy" id="2763654"/>
    <lineage>
        <taxon>Bacteria</taxon>
        <taxon>Bacillati</taxon>
        <taxon>Bacillota</taxon>
        <taxon>Clostridia</taxon>
        <taxon>Christensenellales</taxon>
        <taxon>Christensenellaceae</taxon>
        <taxon>Luoshenia</taxon>
    </lineage>
</organism>